<comment type="similarity">
    <text evidence="1">Belongs to the serpin family.</text>
</comment>
<reference evidence="3 6" key="2">
    <citation type="submission" date="2017-08" db="EMBL/GenBank/DDBJ databases">
        <title>The complete genome sequence of moderately halophilic actinomycete Actinopolyspora erythraea YIM 90600, the producer of novel erythromycin, novel actinopolysporins A-C and tubercidin.</title>
        <authorList>
            <person name="Yin M."/>
            <person name="Tang S."/>
        </authorList>
    </citation>
    <scope>NUCLEOTIDE SEQUENCE [LARGE SCALE GENOMIC DNA]</scope>
    <source>
        <strain evidence="3 6">YIM 90600</strain>
    </source>
</reference>
<dbReference type="EMBL" id="JPMV01000039">
    <property type="protein sequence ID" value="KGI79746.1"/>
    <property type="molecule type" value="Genomic_DNA"/>
</dbReference>
<proteinExistence type="inferred from homology"/>
<dbReference type="OrthoDB" id="9764871at2"/>
<dbReference type="InterPro" id="IPR000215">
    <property type="entry name" value="Serpin_fam"/>
</dbReference>
<keyword evidence="4" id="KW-0645">Protease</keyword>
<dbReference type="EMBL" id="CP022752">
    <property type="protein sequence ID" value="ASU77982.1"/>
    <property type="molecule type" value="Genomic_DNA"/>
</dbReference>
<dbReference type="CDD" id="cd19590">
    <property type="entry name" value="serpin_thermopin-like"/>
    <property type="match status" value="1"/>
</dbReference>
<dbReference type="GO" id="GO:0006508">
    <property type="term" value="P:proteolysis"/>
    <property type="evidence" value="ECO:0007669"/>
    <property type="project" value="UniProtKB-KW"/>
</dbReference>
<gene>
    <name evidence="3" type="ORF">CDG81_06290</name>
    <name evidence="4" type="ORF">IL38_21315</name>
</gene>
<dbReference type="SMART" id="SM00093">
    <property type="entry name" value="SERPIN"/>
    <property type="match status" value="1"/>
</dbReference>
<dbReference type="InterPro" id="IPR023796">
    <property type="entry name" value="Serpin_dom"/>
</dbReference>
<dbReference type="PROSITE" id="PS00284">
    <property type="entry name" value="SERPIN"/>
    <property type="match status" value="1"/>
</dbReference>
<evidence type="ECO:0000259" key="2">
    <source>
        <dbReference type="SMART" id="SM00093"/>
    </source>
</evidence>
<dbReference type="GO" id="GO:0004867">
    <property type="term" value="F:serine-type endopeptidase inhibitor activity"/>
    <property type="evidence" value="ECO:0007669"/>
    <property type="project" value="InterPro"/>
</dbReference>
<dbReference type="KEGG" id="aey:CDG81_06290"/>
<dbReference type="Gene3D" id="3.30.497.10">
    <property type="entry name" value="Antithrombin, subunit I, domain 2"/>
    <property type="match status" value="1"/>
</dbReference>
<reference evidence="4 5" key="1">
    <citation type="journal article" date="2014" name="PLoS ONE">
        <title>Identification and Characterization of a New Erythromycin Biosynthetic Gene Cluster in Actinopolyspora erythraea YIM90600, a Novel Erythronolide-Producing Halophilic Actinomycete Isolated from Salt Field.</title>
        <authorList>
            <person name="Chen D."/>
            <person name="Feng J."/>
            <person name="Huang L."/>
            <person name="Zhang Q."/>
            <person name="Wu J."/>
            <person name="Zhu X."/>
            <person name="Duan Y."/>
            <person name="Xu Z."/>
        </authorList>
    </citation>
    <scope>NUCLEOTIDE SEQUENCE [LARGE SCALE GENOMIC DNA]</scope>
    <source>
        <strain evidence="4 5">YIM90600</strain>
    </source>
</reference>
<dbReference type="Proteomes" id="UP000215043">
    <property type="component" value="Chromosome"/>
</dbReference>
<dbReference type="GO" id="GO:0008233">
    <property type="term" value="F:peptidase activity"/>
    <property type="evidence" value="ECO:0007669"/>
    <property type="project" value="UniProtKB-KW"/>
</dbReference>
<keyword evidence="5" id="KW-1185">Reference proteome</keyword>
<dbReference type="Gene3D" id="2.30.39.10">
    <property type="entry name" value="Alpha-1-antitrypsin, domain 1"/>
    <property type="match status" value="1"/>
</dbReference>
<keyword evidence="4" id="KW-0378">Hydrolase</keyword>
<dbReference type="MEROPS" id="I04.037"/>
<dbReference type="InterPro" id="IPR042185">
    <property type="entry name" value="Serpin_sf_2"/>
</dbReference>
<evidence type="ECO:0000313" key="3">
    <source>
        <dbReference type="EMBL" id="ASU77982.1"/>
    </source>
</evidence>
<accession>A0A099D1C1</accession>
<dbReference type="HOGENOM" id="CLU_023330_0_3_11"/>
<dbReference type="InterPro" id="IPR023795">
    <property type="entry name" value="Serpin_CS"/>
</dbReference>
<dbReference type="SUPFAM" id="SSF56574">
    <property type="entry name" value="Serpins"/>
    <property type="match status" value="1"/>
</dbReference>
<dbReference type="RefSeq" id="WP_043577378.1">
    <property type="nucleotide sequence ID" value="NZ_CP022752.1"/>
</dbReference>
<sequence length="369" mass="40072">MNAHVRFLWRLHRRLAPDPREDFCWSPHSVVATLGLLAAVSRGRTRAEVAEALGSDPAEAEFVEPLNAAARLDAESGEGVRLAVANRLWVDERLPLDPAGPRTLEGRFAAEVRAADFHDAPERARERINADVADVTRGLVPELVEPGAVNSETVAALVNALYLKAPWHEAFDPKDTSSDSFHTCRGALPVPFMRLTTRLGYAARHGWQVVRMGVGGGLQAFVLLPDAELATAEPGLGHDRLPELLDAVEERPVRLSLPRFAVSGSGALDEPFAALGVRRAFTPAADFTPLTPRPLRVSTALHEAVLRVDEQGLEGAAATAAMMRLTSLFDDPVRVSVDRPFLFLVRHRDSGVVHFLARVTDPSRTATDG</sequence>
<dbReference type="PANTHER" id="PTHR11461:SF211">
    <property type="entry name" value="GH10112P-RELATED"/>
    <property type="match status" value="1"/>
</dbReference>
<evidence type="ECO:0000313" key="5">
    <source>
        <dbReference type="Proteomes" id="UP000029737"/>
    </source>
</evidence>
<dbReference type="GO" id="GO:0005615">
    <property type="term" value="C:extracellular space"/>
    <property type="evidence" value="ECO:0007669"/>
    <property type="project" value="InterPro"/>
</dbReference>
<organism evidence="3 6">
    <name type="scientific">Actinopolyspora erythraea</name>
    <dbReference type="NCBI Taxonomy" id="414996"/>
    <lineage>
        <taxon>Bacteria</taxon>
        <taxon>Bacillati</taxon>
        <taxon>Actinomycetota</taxon>
        <taxon>Actinomycetes</taxon>
        <taxon>Actinopolysporales</taxon>
        <taxon>Actinopolysporaceae</taxon>
        <taxon>Actinopolyspora</taxon>
    </lineage>
</organism>
<feature type="domain" description="Serpin" evidence="2">
    <location>
        <begin position="9"/>
        <end position="362"/>
    </location>
</feature>
<dbReference type="PANTHER" id="PTHR11461">
    <property type="entry name" value="SERINE PROTEASE INHIBITOR, SERPIN"/>
    <property type="match status" value="1"/>
</dbReference>
<protein>
    <submittedName>
        <fullName evidence="4">Serine protease</fullName>
    </submittedName>
    <submittedName>
        <fullName evidence="3">Serpin family protein</fullName>
    </submittedName>
</protein>
<evidence type="ECO:0000256" key="1">
    <source>
        <dbReference type="RuleBase" id="RU000411"/>
    </source>
</evidence>
<dbReference type="InterPro" id="IPR036186">
    <property type="entry name" value="Serpin_sf"/>
</dbReference>
<name>A0A099D1C1_9ACTN</name>
<dbReference type="eggNOG" id="COG4826">
    <property type="taxonomic scope" value="Bacteria"/>
</dbReference>
<evidence type="ECO:0000313" key="4">
    <source>
        <dbReference type="EMBL" id="KGI79746.1"/>
    </source>
</evidence>
<dbReference type="Proteomes" id="UP000029737">
    <property type="component" value="Unassembled WGS sequence"/>
</dbReference>
<evidence type="ECO:0000313" key="6">
    <source>
        <dbReference type="Proteomes" id="UP000215043"/>
    </source>
</evidence>
<dbReference type="AlphaFoldDB" id="A0A099D1C1"/>
<dbReference type="InterPro" id="IPR042178">
    <property type="entry name" value="Serpin_sf_1"/>
</dbReference>
<dbReference type="Pfam" id="PF00079">
    <property type="entry name" value="Serpin"/>
    <property type="match status" value="1"/>
</dbReference>